<evidence type="ECO:0000313" key="16">
    <source>
        <dbReference type="Proteomes" id="UP000183339"/>
    </source>
</evidence>
<dbReference type="EMBL" id="FOHI01000001">
    <property type="protein sequence ID" value="SES73983.1"/>
    <property type="molecule type" value="Genomic_DNA"/>
</dbReference>
<dbReference type="Pfam" id="PF08544">
    <property type="entry name" value="GHMP_kinases_C"/>
    <property type="match status" value="1"/>
</dbReference>
<dbReference type="InterPro" id="IPR036554">
    <property type="entry name" value="GHMP_kinase_C_sf"/>
</dbReference>
<keyword evidence="7" id="KW-0067">ATP-binding</keyword>
<keyword evidence="3" id="KW-0808">Transferase</keyword>
<dbReference type="InterPro" id="IPR006206">
    <property type="entry name" value="Mevalonate/galactokinase"/>
</dbReference>
<dbReference type="AlphaFoldDB" id="A0A1H9YXQ3"/>
<dbReference type="GO" id="GO:0004335">
    <property type="term" value="F:galactokinase activity"/>
    <property type="evidence" value="ECO:0007669"/>
    <property type="project" value="UniProtKB-UniRule"/>
</dbReference>
<dbReference type="GO" id="GO:0005524">
    <property type="term" value="F:ATP binding"/>
    <property type="evidence" value="ECO:0007669"/>
    <property type="project" value="UniProtKB-UniRule"/>
</dbReference>
<dbReference type="GO" id="GO:0005829">
    <property type="term" value="C:cytosol"/>
    <property type="evidence" value="ECO:0007669"/>
    <property type="project" value="TreeGrafter"/>
</dbReference>
<dbReference type="InterPro" id="IPR006204">
    <property type="entry name" value="GHMP_kinase_N_dom"/>
</dbReference>
<comment type="similarity">
    <text evidence="1">Belongs to the GHMP kinase family. GalK subfamily.</text>
</comment>
<dbReference type="GO" id="GO:0006012">
    <property type="term" value="P:galactose metabolic process"/>
    <property type="evidence" value="ECO:0007669"/>
    <property type="project" value="UniProtKB-UniRule"/>
</dbReference>
<dbReference type="InterPro" id="IPR014721">
    <property type="entry name" value="Ribsml_uS5_D2-typ_fold_subgr"/>
</dbReference>
<dbReference type="PANTHER" id="PTHR10457">
    <property type="entry name" value="MEVALONATE KINASE/GALACTOKINASE"/>
    <property type="match status" value="1"/>
</dbReference>
<dbReference type="Gene3D" id="3.30.230.10">
    <property type="match status" value="1"/>
</dbReference>
<reference evidence="15 16" key="1">
    <citation type="submission" date="2016-10" db="EMBL/GenBank/DDBJ databases">
        <authorList>
            <person name="de Groot N.N."/>
        </authorList>
    </citation>
    <scope>NUCLEOTIDE SEQUENCE [LARGE SCALE GENOMIC DNA]</scope>
    <source>
        <strain evidence="15 16">Nl7</strain>
    </source>
</reference>
<organism evidence="15 16">
    <name type="scientific">Nitrosospira multiformis</name>
    <dbReference type="NCBI Taxonomy" id="1231"/>
    <lineage>
        <taxon>Bacteria</taxon>
        <taxon>Pseudomonadati</taxon>
        <taxon>Pseudomonadota</taxon>
        <taxon>Betaproteobacteria</taxon>
        <taxon>Nitrosomonadales</taxon>
        <taxon>Nitrosomonadaceae</taxon>
        <taxon>Nitrosospira</taxon>
    </lineage>
</organism>
<dbReference type="SUPFAM" id="SSF54211">
    <property type="entry name" value="Ribosomal protein S5 domain 2-like"/>
    <property type="match status" value="1"/>
</dbReference>
<dbReference type="OrthoDB" id="250531at2"/>
<evidence type="ECO:0000256" key="5">
    <source>
        <dbReference type="ARBA" id="ARBA00022741"/>
    </source>
</evidence>
<keyword evidence="8" id="KW-0460">Magnesium</keyword>
<keyword evidence="9" id="KW-0299">Galactose metabolism</keyword>
<evidence type="ECO:0000313" key="15">
    <source>
        <dbReference type="EMBL" id="SES73983.1"/>
    </source>
</evidence>
<dbReference type="EC" id="2.7.1.6" evidence="11"/>
<dbReference type="InterPro" id="IPR006203">
    <property type="entry name" value="GHMP_knse_ATP-bd_CS"/>
</dbReference>
<evidence type="ECO:0000256" key="3">
    <source>
        <dbReference type="ARBA" id="ARBA00022679"/>
    </source>
</evidence>
<evidence type="ECO:0000256" key="10">
    <source>
        <dbReference type="ARBA" id="ARBA00023277"/>
    </source>
</evidence>
<protein>
    <recommendedName>
        <fullName evidence="11">Galactokinase</fullName>
        <ecNumber evidence="11">2.7.1.6</ecNumber>
    </recommendedName>
</protein>
<sequence length="378" mass="40687">MQSRFYGGRVNSFEAVFGNSPEVVARAPGRVNLLGEHTDYNGGYVLPIAIEQQTSISMNHSNSEQYALYSETLDDIVYFTLGKSPTEHFATYVYGCLMEARAVGVKVPVLDIYIQSDVPMGAGLSSSAALEVAALRVLRALTGFPLDDVRIAQLAQRAEMQYAGVRCGIMDQMAASLAGTRKALLLDTLTLERRLVPLPPASAVLVLDSGVARTLAGSGYNQRRAECEEAARRLGVSTLRDIQEVSLADALPESLGRRVRHIVSENARVLRAAECNNAEEFGMLMNASHASLRDDYEASVPQLDQLVTLLQTHPDVYGARLTGAGFGGACVALCKPESLQQISEAVLQDYSSMGLKGRVLVPPHWVNRTATVGAGLAS</sequence>
<accession>A0A1H9YXQ3</accession>
<dbReference type="Pfam" id="PF00288">
    <property type="entry name" value="GHMP_kinases_N"/>
    <property type="match status" value="1"/>
</dbReference>
<dbReference type="PRINTS" id="PR00959">
    <property type="entry name" value="MEVGALKINASE"/>
</dbReference>
<dbReference type="Pfam" id="PF10509">
    <property type="entry name" value="GalKase_gal_bdg"/>
    <property type="match status" value="1"/>
</dbReference>
<gene>
    <name evidence="15" type="ORF">SAMN05216412_101427</name>
</gene>
<evidence type="ECO:0000259" key="12">
    <source>
        <dbReference type="Pfam" id="PF00288"/>
    </source>
</evidence>
<keyword evidence="2" id="KW-0963">Cytoplasm</keyword>
<dbReference type="RefSeq" id="WP_074704057.1">
    <property type="nucleotide sequence ID" value="NZ_FOHI01000001.1"/>
</dbReference>
<keyword evidence="10" id="KW-0119">Carbohydrate metabolism</keyword>
<keyword evidence="6 15" id="KW-0418">Kinase</keyword>
<dbReference type="InterPro" id="IPR013750">
    <property type="entry name" value="GHMP_kinase_C_dom"/>
</dbReference>
<evidence type="ECO:0000256" key="6">
    <source>
        <dbReference type="ARBA" id="ARBA00022777"/>
    </source>
</evidence>
<evidence type="ECO:0000259" key="14">
    <source>
        <dbReference type="Pfam" id="PF10509"/>
    </source>
</evidence>
<dbReference type="NCBIfam" id="TIGR00131">
    <property type="entry name" value="gal_kin"/>
    <property type="match status" value="1"/>
</dbReference>
<dbReference type="PIRSF" id="PIRSF000530">
    <property type="entry name" value="Galactokinase"/>
    <property type="match status" value="1"/>
</dbReference>
<dbReference type="PANTHER" id="PTHR10457:SF7">
    <property type="entry name" value="GALACTOKINASE-RELATED"/>
    <property type="match status" value="1"/>
</dbReference>
<feature type="domain" description="Galactokinase N-terminal" evidence="14">
    <location>
        <begin position="12"/>
        <end position="57"/>
    </location>
</feature>
<feature type="domain" description="GHMP kinase N-terminal" evidence="12">
    <location>
        <begin position="92"/>
        <end position="179"/>
    </location>
</feature>
<dbReference type="InterPro" id="IPR000705">
    <property type="entry name" value="Galactokinase"/>
</dbReference>
<dbReference type="FunFam" id="3.30.70.890:FF:000001">
    <property type="entry name" value="Galactokinase"/>
    <property type="match status" value="1"/>
</dbReference>
<dbReference type="PROSITE" id="PS00627">
    <property type="entry name" value="GHMP_KINASES_ATP"/>
    <property type="match status" value="1"/>
</dbReference>
<evidence type="ECO:0000256" key="7">
    <source>
        <dbReference type="ARBA" id="ARBA00022840"/>
    </source>
</evidence>
<dbReference type="InterPro" id="IPR020568">
    <property type="entry name" value="Ribosomal_Su5_D2-typ_SF"/>
</dbReference>
<keyword evidence="4" id="KW-0479">Metal-binding</keyword>
<evidence type="ECO:0000259" key="13">
    <source>
        <dbReference type="Pfam" id="PF08544"/>
    </source>
</evidence>
<dbReference type="Gene3D" id="3.30.70.890">
    <property type="entry name" value="GHMP kinase, C-terminal domain"/>
    <property type="match status" value="1"/>
</dbReference>
<evidence type="ECO:0000256" key="9">
    <source>
        <dbReference type="ARBA" id="ARBA00023144"/>
    </source>
</evidence>
<name>A0A1H9YXQ3_9PROT</name>
<evidence type="ECO:0000256" key="8">
    <source>
        <dbReference type="ARBA" id="ARBA00022842"/>
    </source>
</evidence>
<evidence type="ECO:0000256" key="2">
    <source>
        <dbReference type="ARBA" id="ARBA00022490"/>
    </source>
</evidence>
<dbReference type="InterPro" id="IPR019539">
    <property type="entry name" value="GalKase_N"/>
</dbReference>
<dbReference type="PRINTS" id="PR00473">
    <property type="entry name" value="GALCTOKINASE"/>
</dbReference>
<dbReference type="Proteomes" id="UP000183339">
    <property type="component" value="Unassembled WGS sequence"/>
</dbReference>
<evidence type="ECO:0000256" key="4">
    <source>
        <dbReference type="ARBA" id="ARBA00022723"/>
    </source>
</evidence>
<evidence type="ECO:0000256" key="1">
    <source>
        <dbReference type="ARBA" id="ARBA00006566"/>
    </source>
</evidence>
<dbReference type="FunFam" id="3.30.230.10:FF:000017">
    <property type="entry name" value="Galactokinase"/>
    <property type="match status" value="1"/>
</dbReference>
<evidence type="ECO:0000256" key="11">
    <source>
        <dbReference type="NCBIfam" id="TIGR00131"/>
    </source>
</evidence>
<keyword evidence="5" id="KW-0547">Nucleotide-binding</keyword>
<dbReference type="SUPFAM" id="SSF55060">
    <property type="entry name" value="GHMP Kinase, C-terminal domain"/>
    <property type="match status" value="1"/>
</dbReference>
<feature type="domain" description="GHMP kinase C-terminal" evidence="13">
    <location>
        <begin position="276"/>
        <end position="349"/>
    </location>
</feature>
<proteinExistence type="inferred from homology"/>
<dbReference type="GO" id="GO:0046872">
    <property type="term" value="F:metal ion binding"/>
    <property type="evidence" value="ECO:0007669"/>
    <property type="project" value="UniProtKB-KW"/>
</dbReference>